<dbReference type="InterPro" id="IPR012435">
    <property type="entry name" value="TMEM144"/>
</dbReference>
<keyword evidence="3 7" id="KW-0812">Transmembrane</keyword>
<sequence>MDTVLGLGACAVTTFCLSFMYVPVRKYNTGDGVFVHWILCLGIFVAGMLMNGAMAFPQIQPLAMIGGCCFAMANLVAMPIFKVIGLGMGNLLWGFVNCLVGWATAQFGLFGLKKHDKNNPWLNYPGVILVLLGGALFAFVKPSTHEPEDSSNKVHPSRGSLNYDKDELPKFNGYRIEECETKPPSSSDAGLKARIIAVVASLLCGLSYGVQFVPAIYIQENPGKFKNAEADTVYYAFSHFSGVFLTANLNFLVYAVYKGNKPVVNPEVILPAFMGGVIWAIGQLAWFFANDLLSQAISFPLNTMMPGVCCALWSVFYFKEITGRKNLMLLWLAIGITCLGAVLVGMSKALV</sequence>
<evidence type="ECO:0000256" key="2">
    <source>
        <dbReference type="ARBA" id="ARBA00005731"/>
    </source>
</evidence>
<dbReference type="PANTHER" id="PTHR16119">
    <property type="entry name" value="TRANSMEMBRANE PROTEIN 144"/>
    <property type="match status" value="1"/>
</dbReference>
<evidence type="ECO:0000256" key="7">
    <source>
        <dbReference type="SAM" id="Phobius"/>
    </source>
</evidence>
<evidence type="ECO:0000256" key="6">
    <source>
        <dbReference type="SAM" id="MobiDB-lite"/>
    </source>
</evidence>
<dbReference type="Pfam" id="PF07857">
    <property type="entry name" value="TMEM144"/>
    <property type="match status" value="1"/>
</dbReference>
<dbReference type="GO" id="GO:0016020">
    <property type="term" value="C:membrane"/>
    <property type="evidence" value="ECO:0007669"/>
    <property type="project" value="UniProtKB-SubCell"/>
</dbReference>
<feature type="transmembrane region" description="Helical" evidence="7">
    <location>
        <begin position="121"/>
        <end position="140"/>
    </location>
</feature>
<evidence type="ECO:0000256" key="4">
    <source>
        <dbReference type="ARBA" id="ARBA00022989"/>
    </source>
</evidence>
<accession>A0AAD4MXH1</accession>
<evidence type="ECO:0000256" key="1">
    <source>
        <dbReference type="ARBA" id="ARBA00004141"/>
    </source>
</evidence>
<feature type="transmembrane region" description="Helical" evidence="7">
    <location>
        <begin position="237"/>
        <end position="257"/>
    </location>
</feature>
<keyword evidence="4 7" id="KW-1133">Transmembrane helix</keyword>
<gene>
    <name evidence="8" type="ORF">DdX_12308</name>
</gene>
<feature type="transmembrane region" description="Helical" evidence="7">
    <location>
        <begin position="62"/>
        <end position="84"/>
    </location>
</feature>
<evidence type="ECO:0000313" key="8">
    <source>
        <dbReference type="EMBL" id="KAI1707752.1"/>
    </source>
</evidence>
<evidence type="ECO:0000313" key="9">
    <source>
        <dbReference type="Proteomes" id="UP001201812"/>
    </source>
</evidence>
<comment type="subcellular location">
    <subcellularLocation>
        <location evidence="1">Membrane</location>
        <topology evidence="1">Multi-pass membrane protein</topology>
    </subcellularLocation>
</comment>
<feature type="transmembrane region" description="Helical" evidence="7">
    <location>
        <begin position="195"/>
        <end position="217"/>
    </location>
</feature>
<evidence type="ECO:0000256" key="3">
    <source>
        <dbReference type="ARBA" id="ARBA00022692"/>
    </source>
</evidence>
<dbReference type="PANTHER" id="PTHR16119:SF17">
    <property type="entry name" value="TRANSMEMBRANE PROTEIN 144"/>
    <property type="match status" value="1"/>
</dbReference>
<keyword evidence="5 7" id="KW-0472">Membrane</keyword>
<feature type="transmembrane region" description="Helical" evidence="7">
    <location>
        <begin position="34"/>
        <end position="56"/>
    </location>
</feature>
<comment type="caution">
    <text evidence="8">The sequence shown here is derived from an EMBL/GenBank/DDBJ whole genome shotgun (WGS) entry which is preliminary data.</text>
</comment>
<dbReference type="AlphaFoldDB" id="A0AAD4MXH1"/>
<evidence type="ECO:0000256" key="5">
    <source>
        <dbReference type="ARBA" id="ARBA00023136"/>
    </source>
</evidence>
<feature type="transmembrane region" description="Helical" evidence="7">
    <location>
        <begin position="6"/>
        <end position="22"/>
    </location>
</feature>
<name>A0AAD4MXH1_9BILA</name>
<dbReference type="InterPro" id="IPR010651">
    <property type="entry name" value="Sugar_transport"/>
</dbReference>
<organism evidence="8 9">
    <name type="scientific">Ditylenchus destructor</name>
    <dbReference type="NCBI Taxonomy" id="166010"/>
    <lineage>
        <taxon>Eukaryota</taxon>
        <taxon>Metazoa</taxon>
        <taxon>Ecdysozoa</taxon>
        <taxon>Nematoda</taxon>
        <taxon>Chromadorea</taxon>
        <taxon>Rhabditida</taxon>
        <taxon>Tylenchina</taxon>
        <taxon>Tylenchomorpha</taxon>
        <taxon>Sphaerularioidea</taxon>
        <taxon>Anguinidae</taxon>
        <taxon>Anguininae</taxon>
        <taxon>Ditylenchus</taxon>
    </lineage>
</organism>
<proteinExistence type="inferred from homology"/>
<dbReference type="EMBL" id="JAKKPZ010000039">
    <property type="protein sequence ID" value="KAI1707752.1"/>
    <property type="molecule type" value="Genomic_DNA"/>
</dbReference>
<feature type="region of interest" description="Disordered" evidence="6">
    <location>
        <begin position="144"/>
        <end position="166"/>
    </location>
</feature>
<reference evidence="8" key="1">
    <citation type="submission" date="2022-01" db="EMBL/GenBank/DDBJ databases">
        <title>Genome Sequence Resource for Two Populations of Ditylenchus destructor, the Migratory Endoparasitic Phytonematode.</title>
        <authorList>
            <person name="Zhang H."/>
            <person name="Lin R."/>
            <person name="Xie B."/>
        </authorList>
    </citation>
    <scope>NUCLEOTIDE SEQUENCE</scope>
    <source>
        <strain evidence="8">BazhouSP</strain>
    </source>
</reference>
<comment type="similarity">
    <text evidence="2">Belongs to the TMEM144 family.</text>
</comment>
<feature type="transmembrane region" description="Helical" evidence="7">
    <location>
        <begin position="91"/>
        <end position="109"/>
    </location>
</feature>
<protein>
    <submittedName>
        <fullName evidence="8">Transmembrane family of transporters domain-containing protein</fullName>
    </submittedName>
</protein>
<feature type="transmembrane region" description="Helical" evidence="7">
    <location>
        <begin position="269"/>
        <end position="289"/>
    </location>
</feature>
<feature type="transmembrane region" description="Helical" evidence="7">
    <location>
        <begin position="328"/>
        <end position="346"/>
    </location>
</feature>
<feature type="transmembrane region" description="Helical" evidence="7">
    <location>
        <begin position="295"/>
        <end position="316"/>
    </location>
</feature>
<dbReference type="GO" id="GO:0015144">
    <property type="term" value="F:carbohydrate transmembrane transporter activity"/>
    <property type="evidence" value="ECO:0007669"/>
    <property type="project" value="InterPro"/>
</dbReference>
<keyword evidence="9" id="KW-1185">Reference proteome</keyword>
<dbReference type="Proteomes" id="UP001201812">
    <property type="component" value="Unassembled WGS sequence"/>
</dbReference>